<evidence type="ECO:0000313" key="2">
    <source>
        <dbReference type="Proteomes" id="UP000367750"/>
    </source>
</evidence>
<dbReference type="EMBL" id="VYKK01000004">
    <property type="protein sequence ID" value="KAA9007340.1"/>
    <property type="molecule type" value="Genomic_DNA"/>
</dbReference>
<dbReference type="Proteomes" id="UP000367750">
    <property type="component" value="Unassembled WGS sequence"/>
</dbReference>
<proteinExistence type="predicted"/>
<organism evidence="1 2">
    <name type="scientific">Paenibacillus spiritus</name>
    <dbReference type="NCBI Taxonomy" id="2496557"/>
    <lineage>
        <taxon>Bacteria</taxon>
        <taxon>Bacillati</taxon>
        <taxon>Bacillota</taxon>
        <taxon>Bacilli</taxon>
        <taxon>Bacillales</taxon>
        <taxon>Paenibacillaceae</taxon>
        <taxon>Paenibacillus</taxon>
    </lineage>
</organism>
<sequence>MSTNYYLRNRKEYIYHREEMNKRNQVINVFLNQLKEWNAAEENIYDVQFRIESLTNVGYEEIHIGKRSGGWKPLFEKQPQFKSVKELKDFYAKNEDVYEIVDEYGTVHTWEELKNELIDWPGEKENGDRSDNYRDAEGYVWAEYQFS</sequence>
<evidence type="ECO:0000313" key="1">
    <source>
        <dbReference type="EMBL" id="KAA9007340.1"/>
    </source>
</evidence>
<gene>
    <name evidence="1" type="ORF">F4V43_02315</name>
</gene>
<dbReference type="AlphaFoldDB" id="A0A5J5GH58"/>
<name>A0A5J5GH58_9BACL</name>
<keyword evidence="2" id="KW-1185">Reference proteome</keyword>
<dbReference type="RefSeq" id="WP_150456630.1">
    <property type="nucleotide sequence ID" value="NZ_VYKK01000004.1"/>
</dbReference>
<reference evidence="1 2" key="1">
    <citation type="submission" date="2019-09" db="EMBL/GenBank/DDBJ databases">
        <title>Bacillus ochoae sp. nov., Paenibacillus whitsoniae sp. nov., Paenibacillus spiritus sp. nov. Isolated from the Mars Exploration Rover during spacecraft assembly.</title>
        <authorList>
            <person name="Seuylemezian A."/>
            <person name="Vaishampayan P."/>
        </authorList>
    </citation>
    <scope>NUCLEOTIDE SEQUENCE [LARGE SCALE GENOMIC DNA]</scope>
    <source>
        <strain evidence="1 2">MER_111</strain>
    </source>
</reference>
<accession>A0A5J5GH58</accession>
<protein>
    <submittedName>
        <fullName evidence="1">Uncharacterized protein</fullName>
    </submittedName>
</protein>
<comment type="caution">
    <text evidence="1">The sequence shown here is derived from an EMBL/GenBank/DDBJ whole genome shotgun (WGS) entry which is preliminary data.</text>
</comment>
<dbReference type="OrthoDB" id="2047736at2"/>